<dbReference type="PANTHER" id="PTHR47995:SF18">
    <property type="entry name" value="TRANSCRIPTION FACTOR MYB65"/>
    <property type="match status" value="1"/>
</dbReference>
<evidence type="ECO:0000256" key="1">
    <source>
        <dbReference type="ARBA" id="ARBA00004123"/>
    </source>
</evidence>
<feature type="domain" description="Myb-like" evidence="8">
    <location>
        <begin position="33"/>
        <end position="85"/>
    </location>
</feature>
<evidence type="ECO:0000313" key="11">
    <source>
        <dbReference type="Proteomes" id="UP001372338"/>
    </source>
</evidence>
<organism evidence="10 11">
    <name type="scientific">Crotalaria pallida</name>
    <name type="common">Smooth rattlebox</name>
    <name type="synonym">Crotalaria striata</name>
    <dbReference type="NCBI Taxonomy" id="3830"/>
    <lineage>
        <taxon>Eukaryota</taxon>
        <taxon>Viridiplantae</taxon>
        <taxon>Streptophyta</taxon>
        <taxon>Embryophyta</taxon>
        <taxon>Tracheophyta</taxon>
        <taxon>Spermatophyta</taxon>
        <taxon>Magnoliopsida</taxon>
        <taxon>eudicotyledons</taxon>
        <taxon>Gunneridae</taxon>
        <taxon>Pentapetalae</taxon>
        <taxon>rosids</taxon>
        <taxon>fabids</taxon>
        <taxon>Fabales</taxon>
        <taxon>Fabaceae</taxon>
        <taxon>Papilionoideae</taxon>
        <taxon>50 kb inversion clade</taxon>
        <taxon>genistoids sensu lato</taxon>
        <taxon>core genistoids</taxon>
        <taxon>Crotalarieae</taxon>
        <taxon>Crotalaria</taxon>
    </lineage>
</organism>
<dbReference type="InterPro" id="IPR009057">
    <property type="entry name" value="Homeodomain-like_sf"/>
</dbReference>
<feature type="region of interest" description="Disordered" evidence="7">
    <location>
        <begin position="377"/>
        <end position="398"/>
    </location>
</feature>
<dbReference type="Proteomes" id="UP001372338">
    <property type="component" value="Unassembled WGS sequence"/>
</dbReference>
<keyword evidence="5" id="KW-0804">Transcription</keyword>
<dbReference type="AlphaFoldDB" id="A0AAN9I0Y6"/>
<keyword evidence="11" id="KW-1185">Reference proteome</keyword>
<dbReference type="PROSITE" id="PS51294">
    <property type="entry name" value="HTH_MYB"/>
    <property type="match status" value="2"/>
</dbReference>
<evidence type="ECO:0000256" key="6">
    <source>
        <dbReference type="ARBA" id="ARBA00023242"/>
    </source>
</evidence>
<dbReference type="PROSITE" id="PS50090">
    <property type="entry name" value="MYB_LIKE"/>
    <property type="match status" value="2"/>
</dbReference>
<feature type="domain" description="HTH myb-type" evidence="9">
    <location>
        <begin position="36"/>
        <end position="85"/>
    </location>
</feature>
<feature type="domain" description="Myb-like" evidence="8">
    <location>
        <begin position="86"/>
        <end position="136"/>
    </location>
</feature>
<dbReference type="GO" id="GO:0003677">
    <property type="term" value="F:DNA binding"/>
    <property type="evidence" value="ECO:0007669"/>
    <property type="project" value="UniProtKB-KW"/>
</dbReference>
<sequence>MRQKKNKTKVDVRCNSQTGSKLNDEGNGEGAGEVLLKKGPWTSDEDAMLVEYIKKHGEGNWGEVQRHSGLYRCGKSCRLRWANNLRPNLKKGAFTAEEERLIVELHAKMGNRWAHIVTHLPGRTDNEIKNYWNTRIRKCQRYGLPLYPPDVCLQALQESQHGQGSNGITDCDRGHNDFLLQNIYGIHDTAFDSMKENMGFLPYVPELPDISSDIILLKGYSTQYCNFLSSTFPYLNHLQESTMSYIGSRGMDRNDCYLFDHNTSEKIPQSFGVHSPLDPGPSTHSSIRHSHSLPNSNVSSSKPNSKAGKLELPSLQYPETVSGFWGTSPPTPLYESDDAFIQCPPSPTALESICSSPHKSGLLDALLYQAKTLNCSKSHCSDKSSNSSTATPSDRAESSVLNMFETEWEDYADPLSPFGAASILNEHQAISTNGNSWDQLEPVQTSCDVENFLFENSAGNIVKLESVNQVLTHKGENQTMSEAELNCTWSDFLHASDWHDHCSGHSKNQAMMTDSSDDLAENKHMAGGASTSSQVQAVGSITWNNLPPIYQMSDLH</sequence>
<name>A0AAN9I0Y6_CROPI</name>
<feature type="domain" description="HTH myb-type" evidence="9">
    <location>
        <begin position="86"/>
        <end position="140"/>
    </location>
</feature>
<evidence type="ECO:0000259" key="9">
    <source>
        <dbReference type="PROSITE" id="PS51294"/>
    </source>
</evidence>
<evidence type="ECO:0000256" key="2">
    <source>
        <dbReference type="ARBA" id="ARBA00022737"/>
    </source>
</evidence>
<dbReference type="SMART" id="SM00717">
    <property type="entry name" value="SANT"/>
    <property type="match status" value="2"/>
</dbReference>
<comment type="caution">
    <text evidence="10">The sequence shown here is derived from an EMBL/GenBank/DDBJ whole genome shotgun (WGS) entry which is preliminary data.</text>
</comment>
<dbReference type="EMBL" id="JAYWIO010000005">
    <property type="protein sequence ID" value="KAK7259675.1"/>
    <property type="molecule type" value="Genomic_DNA"/>
</dbReference>
<dbReference type="Pfam" id="PF00249">
    <property type="entry name" value="Myb_DNA-binding"/>
    <property type="match status" value="2"/>
</dbReference>
<gene>
    <name evidence="10" type="ORF">RIF29_25288</name>
</gene>
<dbReference type="InterPro" id="IPR017930">
    <property type="entry name" value="Myb_dom"/>
</dbReference>
<keyword evidence="3" id="KW-0805">Transcription regulation</keyword>
<keyword evidence="4" id="KW-0238">DNA-binding</keyword>
<evidence type="ECO:0000256" key="3">
    <source>
        <dbReference type="ARBA" id="ARBA00023015"/>
    </source>
</evidence>
<accession>A0AAN9I0Y6</accession>
<reference evidence="10 11" key="1">
    <citation type="submission" date="2024-01" db="EMBL/GenBank/DDBJ databases">
        <title>The genomes of 5 underutilized Papilionoideae crops provide insights into root nodulation and disease resistanc.</title>
        <authorList>
            <person name="Yuan L."/>
        </authorList>
    </citation>
    <scope>NUCLEOTIDE SEQUENCE [LARGE SCALE GENOMIC DNA]</scope>
    <source>
        <strain evidence="10">ZHUSHIDOU_FW_LH</strain>
        <tissue evidence="10">Leaf</tissue>
    </source>
</reference>
<dbReference type="CDD" id="cd00167">
    <property type="entry name" value="SANT"/>
    <property type="match status" value="2"/>
</dbReference>
<comment type="subcellular location">
    <subcellularLocation>
        <location evidence="1">Nucleus</location>
    </subcellularLocation>
</comment>
<feature type="region of interest" description="Disordered" evidence="7">
    <location>
        <begin position="269"/>
        <end position="309"/>
    </location>
</feature>
<evidence type="ECO:0000256" key="5">
    <source>
        <dbReference type="ARBA" id="ARBA00023163"/>
    </source>
</evidence>
<dbReference type="PANTHER" id="PTHR47995">
    <property type="entry name" value="TRANSCRIPTION FACTOR MYB33-RELATED"/>
    <property type="match status" value="1"/>
</dbReference>
<feature type="compositionally biased region" description="Low complexity" evidence="7">
    <location>
        <begin position="292"/>
        <end position="306"/>
    </location>
</feature>
<feature type="region of interest" description="Disordered" evidence="7">
    <location>
        <begin position="1"/>
        <end position="37"/>
    </location>
</feature>
<dbReference type="GO" id="GO:0005634">
    <property type="term" value="C:nucleus"/>
    <property type="evidence" value="ECO:0007669"/>
    <property type="project" value="UniProtKB-SubCell"/>
</dbReference>
<feature type="compositionally biased region" description="Low complexity" evidence="7">
    <location>
        <begin position="377"/>
        <end position="388"/>
    </location>
</feature>
<evidence type="ECO:0000259" key="8">
    <source>
        <dbReference type="PROSITE" id="PS50090"/>
    </source>
</evidence>
<dbReference type="FunFam" id="1.10.10.60:FF:000001">
    <property type="entry name" value="MYB-related transcription factor"/>
    <property type="match status" value="1"/>
</dbReference>
<keyword evidence="6" id="KW-0539">Nucleus</keyword>
<protein>
    <submittedName>
        <fullName evidence="10">Uncharacterized protein</fullName>
    </submittedName>
</protein>
<evidence type="ECO:0000256" key="7">
    <source>
        <dbReference type="SAM" id="MobiDB-lite"/>
    </source>
</evidence>
<dbReference type="Gene3D" id="1.10.10.60">
    <property type="entry name" value="Homeodomain-like"/>
    <property type="match status" value="2"/>
</dbReference>
<evidence type="ECO:0000313" key="10">
    <source>
        <dbReference type="EMBL" id="KAK7259675.1"/>
    </source>
</evidence>
<dbReference type="InterPro" id="IPR001005">
    <property type="entry name" value="SANT/Myb"/>
</dbReference>
<dbReference type="SUPFAM" id="SSF46689">
    <property type="entry name" value="Homeodomain-like"/>
    <property type="match status" value="1"/>
</dbReference>
<proteinExistence type="predicted"/>
<keyword evidence="2" id="KW-0677">Repeat</keyword>
<evidence type="ECO:0000256" key="4">
    <source>
        <dbReference type="ARBA" id="ARBA00023125"/>
    </source>
</evidence>